<reference evidence="10 11" key="1">
    <citation type="journal article" date="2019" name="Int. J. Syst. Evol. Microbiol.">
        <title>The Global Catalogue of Microorganisms (GCM) 10K type strain sequencing project: providing services to taxonomists for standard genome sequencing and annotation.</title>
        <authorList>
            <consortium name="The Broad Institute Genomics Platform"/>
            <consortium name="The Broad Institute Genome Sequencing Center for Infectious Disease"/>
            <person name="Wu L."/>
            <person name="Ma J."/>
        </authorList>
    </citation>
    <scope>NUCLEOTIDE SEQUENCE [LARGE SCALE GENOMIC DNA]</scope>
    <source>
        <strain evidence="10 11">JCM 12393</strain>
    </source>
</reference>
<name>A0ABN1Y306_9ACTN</name>
<evidence type="ECO:0000256" key="4">
    <source>
        <dbReference type="ARBA" id="ARBA00022448"/>
    </source>
</evidence>
<sequence length="385" mass="39762">MAPNQALPHTSARPGAGRIRRSAAAVVAGLTAVTLLSACGYGSKSEDDKPNAAAPAGDSASGAKLSADTVRIGYFANLTHGTPLVGLQEGIIQKELGATQVKPQIFNAGPAEIEALNAGSIDIGWIGPSPAINGYTQSNGEALKIVSGSASGGVKLVVNPEKIPSLDDLKGKKIATPQRGNTQDVALLNYLAGKGLKVNPDTGAGDVSVLRTDNKVTPDAYSSGSIDGAWVPEPTASKLVTLGAKVLLNEKDVWPDKKFVITNIIVSQKFLKEHPDVVEAVLRGSVNTNAYIKANPDKAKATANEAIKKEAGNALPAAILDPAWADIDFLDDPLANTLQAEADHAVTAGLLKKPNLNGIYDLTLLNKVLKEKGQSPVADAGLGAK</sequence>
<evidence type="ECO:0000256" key="6">
    <source>
        <dbReference type="ARBA" id="ARBA00022519"/>
    </source>
</evidence>
<dbReference type="NCBIfam" id="TIGR01728">
    <property type="entry name" value="SsuA_fam"/>
    <property type="match status" value="1"/>
</dbReference>
<evidence type="ECO:0000256" key="9">
    <source>
        <dbReference type="SAM" id="MobiDB-lite"/>
    </source>
</evidence>
<evidence type="ECO:0000256" key="2">
    <source>
        <dbReference type="ARBA" id="ARBA00004533"/>
    </source>
</evidence>
<feature type="compositionally biased region" description="Low complexity" evidence="9">
    <location>
        <begin position="52"/>
        <end position="62"/>
    </location>
</feature>
<comment type="similarity">
    <text evidence="3">Belongs to the bacterial solute-binding protein SsuA/TauA family.</text>
</comment>
<proteinExistence type="inferred from homology"/>
<evidence type="ECO:0000313" key="10">
    <source>
        <dbReference type="EMBL" id="GAA1396413.1"/>
    </source>
</evidence>
<dbReference type="InterPro" id="IPR044527">
    <property type="entry name" value="NrtA/CpmA_ABC-bd_dom"/>
</dbReference>
<evidence type="ECO:0000256" key="8">
    <source>
        <dbReference type="ARBA" id="ARBA00023136"/>
    </source>
</evidence>
<dbReference type="EMBL" id="BAAAKJ010000176">
    <property type="protein sequence ID" value="GAA1396413.1"/>
    <property type="molecule type" value="Genomic_DNA"/>
</dbReference>
<keyword evidence="7" id="KW-0732">Signal</keyword>
<keyword evidence="11" id="KW-1185">Reference proteome</keyword>
<gene>
    <name evidence="10" type="ORF">GCM10009639_32570</name>
</gene>
<dbReference type="InterPro" id="IPR010067">
    <property type="entry name" value="ABC_SsuA_sub-bd"/>
</dbReference>
<organism evidence="10 11">
    <name type="scientific">Kitasatospora putterlickiae</name>
    <dbReference type="NCBI Taxonomy" id="221725"/>
    <lineage>
        <taxon>Bacteria</taxon>
        <taxon>Bacillati</taxon>
        <taxon>Actinomycetota</taxon>
        <taxon>Actinomycetes</taxon>
        <taxon>Kitasatosporales</taxon>
        <taxon>Streptomycetaceae</taxon>
        <taxon>Kitasatospora</taxon>
    </lineage>
</organism>
<keyword evidence="5" id="KW-1003">Cell membrane</keyword>
<evidence type="ECO:0000256" key="7">
    <source>
        <dbReference type="ARBA" id="ARBA00022729"/>
    </source>
</evidence>
<evidence type="ECO:0000256" key="5">
    <source>
        <dbReference type="ARBA" id="ARBA00022475"/>
    </source>
</evidence>
<evidence type="ECO:0000256" key="3">
    <source>
        <dbReference type="ARBA" id="ARBA00010742"/>
    </source>
</evidence>
<dbReference type="Proteomes" id="UP001499863">
    <property type="component" value="Unassembled WGS sequence"/>
</dbReference>
<dbReference type="PANTHER" id="PTHR30024">
    <property type="entry name" value="ALIPHATIC SULFONATES-BINDING PROTEIN-RELATED"/>
    <property type="match status" value="1"/>
</dbReference>
<keyword evidence="4" id="KW-0813">Transport</keyword>
<accession>A0ABN1Y306</accession>
<keyword evidence="6" id="KW-0997">Cell inner membrane</keyword>
<evidence type="ECO:0000313" key="11">
    <source>
        <dbReference type="Proteomes" id="UP001499863"/>
    </source>
</evidence>
<dbReference type="PANTHER" id="PTHR30024:SF47">
    <property type="entry name" value="TAURINE-BINDING PERIPLASMIC PROTEIN"/>
    <property type="match status" value="1"/>
</dbReference>
<protein>
    <submittedName>
        <fullName evidence="10">Aliphatic sulfonate ABC transporter substrate-binding protein</fullName>
    </submittedName>
</protein>
<comment type="subcellular location">
    <subcellularLocation>
        <location evidence="2">Cell inner membrane</location>
    </subcellularLocation>
    <subcellularLocation>
        <location evidence="1">Periplasm</location>
    </subcellularLocation>
</comment>
<feature type="region of interest" description="Disordered" evidence="9">
    <location>
        <begin position="42"/>
        <end position="62"/>
    </location>
</feature>
<evidence type="ECO:0000256" key="1">
    <source>
        <dbReference type="ARBA" id="ARBA00004418"/>
    </source>
</evidence>
<dbReference type="RefSeq" id="WP_344335534.1">
    <property type="nucleotide sequence ID" value="NZ_BAAAKJ010000176.1"/>
</dbReference>
<dbReference type="CDD" id="cd13553">
    <property type="entry name" value="PBP2_NrtA_CpmA_like"/>
    <property type="match status" value="1"/>
</dbReference>
<dbReference type="Pfam" id="PF13379">
    <property type="entry name" value="NMT1_2"/>
    <property type="match status" value="1"/>
</dbReference>
<comment type="caution">
    <text evidence="10">The sequence shown here is derived from an EMBL/GenBank/DDBJ whole genome shotgun (WGS) entry which is preliminary data.</text>
</comment>
<dbReference type="SUPFAM" id="SSF53850">
    <property type="entry name" value="Periplasmic binding protein-like II"/>
    <property type="match status" value="1"/>
</dbReference>
<dbReference type="Gene3D" id="3.40.190.10">
    <property type="entry name" value="Periplasmic binding protein-like II"/>
    <property type="match status" value="2"/>
</dbReference>
<keyword evidence="8" id="KW-0472">Membrane</keyword>